<gene>
    <name evidence="1" type="ORF">FHS42_001638</name>
</gene>
<protein>
    <submittedName>
        <fullName evidence="1">Uncharacterized protein</fullName>
    </submittedName>
</protein>
<dbReference type="Proteomes" id="UP000588098">
    <property type="component" value="Unassembled WGS sequence"/>
</dbReference>
<organism evidence="1 2">
    <name type="scientific">Streptomyces zagrosensis</name>
    <dbReference type="NCBI Taxonomy" id="1042984"/>
    <lineage>
        <taxon>Bacteria</taxon>
        <taxon>Bacillati</taxon>
        <taxon>Actinomycetota</taxon>
        <taxon>Actinomycetes</taxon>
        <taxon>Kitasatosporales</taxon>
        <taxon>Streptomycetaceae</taxon>
        <taxon>Streptomyces</taxon>
    </lineage>
</organism>
<keyword evidence="2" id="KW-1185">Reference proteome</keyword>
<evidence type="ECO:0000313" key="1">
    <source>
        <dbReference type="EMBL" id="MBB5934591.1"/>
    </source>
</evidence>
<sequence>MITHRVLHVRTTVIVPGSTIGDGWSPCPELPETFGDDRVPCGVLGLLVGSHAGIASRLLRGHHGFRLLARDGRGSIRAFVEWIRDADTGLWEPVSDPWTACTHEQPETCVGSDAHLRAHYRIAA</sequence>
<dbReference type="AlphaFoldDB" id="A0A7W9UXR6"/>
<accession>A0A7W9UXR6</accession>
<comment type="caution">
    <text evidence="1">The sequence shown here is derived from an EMBL/GenBank/DDBJ whole genome shotgun (WGS) entry which is preliminary data.</text>
</comment>
<name>A0A7W9UXR6_9ACTN</name>
<reference evidence="1 2" key="1">
    <citation type="submission" date="2020-08" db="EMBL/GenBank/DDBJ databases">
        <title>Genomic Encyclopedia of Type Strains, Phase III (KMG-III): the genomes of soil and plant-associated and newly described type strains.</title>
        <authorList>
            <person name="Whitman W."/>
        </authorList>
    </citation>
    <scope>NUCLEOTIDE SEQUENCE [LARGE SCALE GENOMIC DNA]</scope>
    <source>
        <strain evidence="1 2">CECT 8305</strain>
    </source>
</reference>
<dbReference type="EMBL" id="JACHJL010000003">
    <property type="protein sequence ID" value="MBB5934591.1"/>
    <property type="molecule type" value="Genomic_DNA"/>
</dbReference>
<proteinExistence type="predicted"/>
<dbReference type="RefSeq" id="WP_184570202.1">
    <property type="nucleotide sequence ID" value="NZ_JACHJL010000003.1"/>
</dbReference>
<evidence type="ECO:0000313" key="2">
    <source>
        <dbReference type="Proteomes" id="UP000588098"/>
    </source>
</evidence>